<evidence type="ECO:0000313" key="1">
    <source>
        <dbReference type="EMBL" id="USJ20247.1"/>
    </source>
</evidence>
<dbReference type="AlphaFoldDB" id="A0A9Q8Y256"/>
<reference evidence="1" key="1">
    <citation type="journal article" date="2022" name="Front. Microbiol.">
        <title>Feed Insects as a Reservoir of Granadaene-Producing Lactococci.</title>
        <authorList>
            <person name="Neuzil-Bunesova V."/>
            <person name="Ramirez Garcia A."/>
            <person name="Modrackova N."/>
            <person name="Makovska M."/>
            <person name="Sabolova M."/>
            <person name="Sproer C."/>
            <person name="Bunk B."/>
            <person name="Blom J."/>
            <person name="Schwab C."/>
        </authorList>
    </citation>
    <scope>NUCLEOTIDE SEQUENCE</scope>
    <source>
        <strain evidence="1">I4/6O</strain>
    </source>
</reference>
<dbReference type="GO" id="GO:0050830">
    <property type="term" value="P:defense response to Gram-positive bacterium"/>
    <property type="evidence" value="ECO:0007669"/>
    <property type="project" value="InterPro"/>
</dbReference>
<sequence length="59" mass="6313">MPEINTNKIVGDAFEELTIAEMTQVQGTGDVEVRSTPICTFTAGVTVSIVIVKTLKGRC</sequence>
<dbReference type="InterPro" id="IPR027632">
    <property type="entry name" value="Lant_2_A2"/>
</dbReference>
<organism evidence="1 2">
    <name type="scientific">Lactococcus formosensis</name>
    <dbReference type="NCBI Taxonomy" id="1281486"/>
    <lineage>
        <taxon>Bacteria</taxon>
        <taxon>Bacillati</taxon>
        <taxon>Bacillota</taxon>
        <taxon>Bacilli</taxon>
        <taxon>Lactobacillales</taxon>
        <taxon>Streptococcaceae</taxon>
        <taxon>Lactococcus</taxon>
    </lineage>
</organism>
<dbReference type="RefSeq" id="WP_252175439.1">
    <property type="nucleotide sequence ID" value="NZ_CP086395.1"/>
</dbReference>
<protein>
    <submittedName>
        <fullName evidence="1">Lichenicidin A2 family type 2 lantibiotic</fullName>
    </submittedName>
</protein>
<dbReference type="Proteomes" id="UP001056730">
    <property type="component" value="Chromosome"/>
</dbReference>
<proteinExistence type="predicted"/>
<evidence type="ECO:0000313" key="2">
    <source>
        <dbReference type="Proteomes" id="UP001056730"/>
    </source>
</evidence>
<gene>
    <name evidence="1" type="ORF">LMK00_10665</name>
</gene>
<dbReference type="KEGG" id="lfo:LMK00_10665"/>
<dbReference type="Pfam" id="PF16934">
    <property type="entry name" value="Mersacidin"/>
    <property type="match status" value="1"/>
</dbReference>
<dbReference type="EMBL" id="CP086395">
    <property type="protein sequence ID" value="USJ20247.1"/>
    <property type="molecule type" value="Genomic_DNA"/>
</dbReference>
<accession>A0A9Q8Y256</accession>
<dbReference type="NCBIfam" id="TIGR03893">
    <property type="entry name" value="lant_SP_1948"/>
    <property type="match status" value="1"/>
</dbReference>
<name>A0A9Q8Y256_9LACT</name>